<accession>A0A915IRB5</accession>
<reference evidence="2" key="1">
    <citation type="submission" date="2022-11" db="UniProtKB">
        <authorList>
            <consortium name="WormBaseParasite"/>
        </authorList>
    </citation>
    <scope>IDENTIFICATION</scope>
</reference>
<dbReference type="Proteomes" id="UP000887565">
    <property type="component" value="Unplaced"/>
</dbReference>
<proteinExistence type="predicted"/>
<sequence length="242" mass="27397">MVFVSSEQKVAVDFLTSKIFGIRSETDLKQTLEIPYYNNQSRTILHSFKNDRCSEIIEIDFPTSNNTAFAETPTASSGTERLKRIVTGSPTINKILSASCPAKTVGGQMDKSRTVAIMSICPKTLSKSVNDDDVLFPPSLCCTCEKSKVGMEDTCHTMRWRLRVMSADAAYLETRSERKFIMYYIICNLLDNYKISQFSKNWNRYPNLRYLDNDSNIDSPKRMCTSSTLSTCIIMVRTMAST</sequence>
<evidence type="ECO:0000313" key="1">
    <source>
        <dbReference type="Proteomes" id="UP000887565"/>
    </source>
</evidence>
<dbReference type="AlphaFoldDB" id="A0A915IRB5"/>
<dbReference type="WBParaSite" id="nRc.2.0.1.t15939-RA">
    <property type="protein sequence ID" value="nRc.2.0.1.t15939-RA"/>
    <property type="gene ID" value="nRc.2.0.1.g15939"/>
</dbReference>
<keyword evidence="1" id="KW-1185">Reference proteome</keyword>
<name>A0A915IRB5_ROMCU</name>
<evidence type="ECO:0000313" key="2">
    <source>
        <dbReference type="WBParaSite" id="nRc.2.0.1.t15939-RA"/>
    </source>
</evidence>
<protein>
    <submittedName>
        <fullName evidence="2">Uncharacterized protein</fullName>
    </submittedName>
</protein>
<organism evidence="1 2">
    <name type="scientific">Romanomermis culicivorax</name>
    <name type="common">Nematode worm</name>
    <dbReference type="NCBI Taxonomy" id="13658"/>
    <lineage>
        <taxon>Eukaryota</taxon>
        <taxon>Metazoa</taxon>
        <taxon>Ecdysozoa</taxon>
        <taxon>Nematoda</taxon>
        <taxon>Enoplea</taxon>
        <taxon>Dorylaimia</taxon>
        <taxon>Mermithida</taxon>
        <taxon>Mermithoidea</taxon>
        <taxon>Mermithidae</taxon>
        <taxon>Romanomermis</taxon>
    </lineage>
</organism>